<proteinExistence type="predicted"/>
<dbReference type="Proteomes" id="UP000776252">
    <property type="component" value="Unassembled WGS sequence"/>
</dbReference>
<keyword evidence="3" id="KW-1185">Reference proteome</keyword>
<gene>
    <name evidence="2" type="ORF">KPL37_12185</name>
</gene>
<feature type="transmembrane region" description="Helical" evidence="1">
    <location>
        <begin position="20"/>
        <end position="45"/>
    </location>
</feature>
<dbReference type="RefSeq" id="WP_216149734.1">
    <property type="nucleotide sequence ID" value="NZ_JAHLDV010000028.1"/>
</dbReference>
<dbReference type="EMBL" id="JAHLDV010000028">
    <property type="protein sequence ID" value="MBU3160504.1"/>
    <property type="molecule type" value="Genomic_DNA"/>
</dbReference>
<keyword evidence="1" id="KW-1133">Transmembrane helix</keyword>
<evidence type="ECO:0000256" key="1">
    <source>
        <dbReference type="SAM" id="Phobius"/>
    </source>
</evidence>
<accession>A0ABS6BUB0</accession>
<name>A0ABS6BUB0_9CLOT</name>
<evidence type="ECO:0000313" key="3">
    <source>
        <dbReference type="Proteomes" id="UP000776252"/>
    </source>
</evidence>
<comment type="caution">
    <text evidence="2">The sequence shown here is derived from an EMBL/GenBank/DDBJ whole genome shotgun (WGS) entry which is preliminary data.</text>
</comment>
<reference evidence="2 3" key="1">
    <citation type="submission" date="2021-06" db="EMBL/GenBank/DDBJ databases">
        <title>Clostridia strains as spoilage organisms.</title>
        <authorList>
            <person name="Wambui J."/>
            <person name="Stephan R."/>
            <person name="Stevens M.J.A."/>
        </authorList>
    </citation>
    <scope>NUCLEOTIDE SEQUENCE [LARGE SCALE GENOMIC DNA]</scope>
    <source>
        <strain evidence="2 3">DSM 14204</strain>
    </source>
</reference>
<keyword evidence="1" id="KW-0812">Transmembrane</keyword>
<keyword evidence="1" id="KW-0472">Membrane</keyword>
<evidence type="ECO:0008006" key="4">
    <source>
        <dbReference type="Google" id="ProtNLM"/>
    </source>
</evidence>
<sequence>MFVKSSKELYGWDRFSKVTSLVGIFLLATRYSWILGIALIVYSIWRSRSTNMCARNNEKFIYENIERNFHYSIKNFRQSFKQNIKNFKCIFKKYKPLEQFKEKRNYMVTYCPKCRQKLRVPRRKGKIIVTCSNCNSEFRLRT</sequence>
<protein>
    <recommendedName>
        <fullName evidence="4">Zn-finger containing protein</fullName>
    </recommendedName>
</protein>
<organism evidence="2 3">
    <name type="scientific">Clostridium frigoris</name>
    <dbReference type="NCBI Taxonomy" id="205327"/>
    <lineage>
        <taxon>Bacteria</taxon>
        <taxon>Bacillati</taxon>
        <taxon>Bacillota</taxon>
        <taxon>Clostridia</taxon>
        <taxon>Eubacteriales</taxon>
        <taxon>Clostridiaceae</taxon>
        <taxon>Clostridium</taxon>
    </lineage>
</organism>
<evidence type="ECO:0000313" key="2">
    <source>
        <dbReference type="EMBL" id="MBU3160504.1"/>
    </source>
</evidence>